<dbReference type="Proteomes" id="UP001596122">
    <property type="component" value="Unassembled WGS sequence"/>
</dbReference>
<comment type="similarity">
    <text evidence="2">Belongs to the Fur family.</text>
</comment>
<evidence type="ECO:0000256" key="9">
    <source>
        <dbReference type="ARBA" id="ARBA00023125"/>
    </source>
</evidence>
<accession>A0ABW0GR54</accession>
<dbReference type="EMBL" id="JBHSLD010000015">
    <property type="protein sequence ID" value="MFC5382205.1"/>
    <property type="molecule type" value="Genomic_DNA"/>
</dbReference>
<sequence length="151" mass="15704">MVRGPSTAGAAADRLRAAGLRVTRPRVAVLGAVGDHPHATAEEVLTEARRRLGAVSVQGVYDALAALTAAGLVRRIEPQRHPARFETRTDDNHHHAVCRSCGAVSDVDCVVGHAPCLDASPPHGLVSVEEAEVVFWGLCAACAAVPPPDVA</sequence>
<dbReference type="RefSeq" id="WP_340271313.1">
    <property type="nucleotide sequence ID" value="NZ_JBBEOG010000010.1"/>
</dbReference>
<evidence type="ECO:0000256" key="1">
    <source>
        <dbReference type="ARBA" id="ARBA00004496"/>
    </source>
</evidence>
<keyword evidence="8" id="KW-0805">Transcription regulation</keyword>
<dbReference type="PANTHER" id="PTHR33202">
    <property type="entry name" value="ZINC UPTAKE REGULATION PROTEIN"/>
    <property type="match status" value="1"/>
</dbReference>
<dbReference type="InterPro" id="IPR036390">
    <property type="entry name" value="WH_DNA-bd_sf"/>
</dbReference>
<dbReference type="PANTHER" id="PTHR33202:SF18">
    <property type="entry name" value="TRANSCRIPTIONAL REGULATOR FURA"/>
    <property type="match status" value="1"/>
</dbReference>
<evidence type="ECO:0000256" key="3">
    <source>
        <dbReference type="ARBA" id="ARBA00022490"/>
    </source>
</evidence>
<dbReference type="InterPro" id="IPR036388">
    <property type="entry name" value="WH-like_DNA-bd_sf"/>
</dbReference>
<evidence type="ECO:0000256" key="6">
    <source>
        <dbReference type="ARBA" id="ARBA00022833"/>
    </source>
</evidence>
<keyword evidence="9" id="KW-0238">DNA-binding</keyword>
<comment type="caution">
    <text evidence="11">The sequence shown here is derived from an EMBL/GenBank/DDBJ whole genome shotgun (WGS) entry which is preliminary data.</text>
</comment>
<evidence type="ECO:0000256" key="2">
    <source>
        <dbReference type="ARBA" id="ARBA00007957"/>
    </source>
</evidence>
<proteinExistence type="inferred from homology"/>
<evidence type="ECO:0000313" key="12">
    <source>
        <dbReference type="Proteomes" id="UP001596122"/>
    </source>
</evidence>
<name>A0ABW0GR54_9MICO</name>
<protein>
    <submittedName>
        <fullName evidence="11">Fur family transcriptional regulator</fullName>
    </submittedName>
</protein>
<keyword evidence="12" id="KW-1185">Reference proteome</keyword>
<evidence type="ECO:0000256" key="7">
    <source>
        <dbReference type="ARBA" id="ARBA00023004"/>
    </source>
</evidence>
<keyword evidence="3" id="KW-0963">Cytoplasm</keyword>
<dbReference type="InterPro" id="IPR002481">
    <property type="entry name" value="FUR"/>
</dbReference>
<keyword evidence="6" id="KW-0862">Zinc</keyword>
<dbReference type="InterPro" id="IPR043135">
    <property type="entry name" value="Fur_C"/>
</dbReference>
<dbReference type="Pfam" id="PF01475">
    <property type="entry name" value="FUR"/>
    <property type="match status" value="1"/>
</dbReference>
<evidence type="ECO:0000313" key="11">
    <source>
        <dbReference type="EMBL" id="MFC5382205.1"/>
    </source>
</evidence>
<dbReference type="Gene3D" id="1.10.10.10">
    <property type="entry name" value="Winged helix-like DNA-binding domain superfamily/Winged helix DNA-binding domain"/>
    <property type="match status" value="1"/>
</dbReference>
<evidence type="ECO:0000256" key="4">
    <source>
        <dbReference type="ARBA" id="ARBA00022491"/>
    </source>
</evidence>
<evidence type="ECO:0000256" key="10">
    <source>
        <dbReference type="ARBA" id="ARBA00023163"/>
    </source>
</evidence>
<dbReference type="Gene3D" id="3.30.1490.190">
    <property type="match status" value="1"/>
</dbReference>
<keyword evidence="10" id="KW-0804">Transcription</keyword>
<keyword evidence="4" id="KW-0678">Repressor</keyword>
<evidence type="ECO:0000256" key="5">
    <source>
        <dbReference type="ARBA" id="ARBA00022723"/>
    </source>
</evidence>
<keyword evidence="7" id="KW-0408">Iron</keyword>
<evidence type="ECO:0000256" key="8">
    <source>
        <dbReference type="ARBA" id="ARBA00023015"/>
    </source>
</evidence>
<keyword evidence="5" id="KW-0479">Metal-binding</keyword>
<gene>
    <name evidence="11" type="ORF">ACFPJ6_15660</name>
</gene>
<organism evidence="11 12">
    <name type="scientific">Aquipuribacter nitratireducens</name>
    <dbReference type="NCBI Taxonomy" id="650104"/>
    <lineage>
        <taxon>Bacteria</taxon>
        <taxon>Bacillati</taxon>
        <taxon>Actinomycetota</taxon>
        <taxon>Actinomycetes</taxon>
        <taxon>Micrococcales</taxon>
        <taxon>Intrasporangiaceae</taxon>
        <taxon>Aquipuribacter</taxon>
    </lineage>
</organism>
<reference evidence="12" key="1">
    <citation type="journal article" date="2019" name="Int. J. Syst. Evol. Microbiol.">
        <title>The Global Catalogue of Microorganisms (GCM) 10K type strain sequencing project: providing services to taxonomists for standard genome sequencing and annotation.</title>
        <authorList>
            <consortium name="The Broad Institute Genomics Platform"/>
            <consortium name="The Broad Institute Genome Sequencing Center for Infectious Disease"/>
            <person name="Wu L."/>
            <person name="Ma J."/>
        </authorList>
    </citation>
    <scope>NUCLEOTIDE SEQUENCE [LARGE SCALE GENOMIC DNA]</scope>
    <source>
        <strain evidence="12">CCUG 43114</strain>
    </source>
</reference>
<comment type="subcellular location">
    <subcellularLocation>
        <location evidence="1">Cytoplasm</location>
    </subcellularLocation>
</comment>
<dbReference type="SUPFAM" id="SSF46785">
    <property type="entry name" value="Winged helix' DNA-binding domain"/>
    <property type="match status" value="1"/>
</dbReference>